<reference evidence="6" key="1">
    <citation type="submission" date="2011-04" db="EMBL/GenBank/DDBJ databases">
        <title>Evolution of plant cell wall degrading machinery underlies the functional diversity of forest fungi.</title>
        <authorList>
            <consortium name="US DOE Joint Genome Institute (JGI-PGF)"/>
            <person name="Eastwood D.C."/>
            <person name="Floudas D."/>
            <person name="Binder M."/>
            <person name="Majcherczyk A."/>
            <person name="Schneider P."/>
            <person name="Aerts A."/>
            <person name="Asiegbu F.O."/>
            <person name="Baker S.E."/>
            <person name="Barry K."/>
            <person name="Bendiksby M."/>
            <person name="Blumentritt M."/>
            <person name="Coutinho P.M."/>
            <person name="Cullen D."/>
            <person name="Cullen D."/>
            <person name="Gathman A."/>
            <person name="Goodell B."/>
            <person name="Henrissat B."/>
            <person name="Ihrmark K."/>
            <person name="Kauserud H."/>
            <person name="Kohler A."/>
            <person name="LaButti K."/>
            <person name="Lapidus A."/>
            <person name="Lavin J.L."/>
            <person name="Lee Y.-H."/>
            <person name="Lindquist E."/>
            <person name="Lilly W."/>
            <person name="Lucas S."/>
            <person name="Morin E."/>
            <person name="Murat C."/>
            <person name="Oguiza J.A."/>
            <person name="Park J."/>
            <person name="Pisabarro A.G."/>
            <person name="Riley R."/>
            <person name="Rosling A."/>
            <person name="Salamov A."/>
            <person name="Schmidt O."/>
            <person name="Schmutz J."/>
            <person name="Skrede I."/>
            <person name="Stenlid J."/>
            <person name="Wiebenga A."/>
            <person name="Xie X."/>
            <person name="Kues U."/>
            <person name="Hibbett D.S."/>
            <person name="Hoffmeister D."/>
            <person name="Hogberg N."/>
            <person name="Martin F."/>
            <person name="Grigoriev I.V."/>
            <person name="Watkinson S.C."/>
        </authorList>
    </citation>
    <scope>NUCLEOTIDE SEQUENCE</scope>
    <source>
        <strain evidence="6">S7.9</strain>
    </source>
</reference>
<evidence type="ECO:0000256" key="3">
    <source>
        <dbReference type="ARBA" id="ARBA00022833"/>
    </source>
</evidence>
<keyword evidence="3" id="KW-0862">Zinc</keyword>
<dbReference type="GeneID" id="18821048"/>
<name>F8P9D5_SERL9</name>
<accession>F8P9D5</accession>
<keyword evidence="2 4" id="KW-0863">Zinc-finger</keyword>
<dbReference type="Proteomes" id="UP000008064">
    <property type="component" value="Unassembled WGS sequence"/>
</dbReference>
<organism>
    <name type="scientific">Serpula lacrymans var. lacrymans (strain S7.9)</name>
    <name type="common">Dry rot fungus</name>
    <dbReference type="NCBI Taxonomy" id="578457"/>
    <lineage>
        <taxon>Eukaryota</taxon>
        <taxon>Fungi</taxon>
        <taxon>Dikarya</taxon>
        <taxon>Basidiomycota</taxon>
        <taxon>Agaricomycotina</taxon>
        <taxon>Agaricomycetes</taxon>
        <taxon>Agaricomycetidae</taxon>
        <taxon>Boletales</taxon>
        <taxon>Coniophorineae</taxon>
        <taxon>Serpulaceae</taxon>
        <taxon>Serpula</taxon>
    </lineage>
</organism>
<sequence>MPKKKCSKCSQGDSTPMMRCSKCKNRLYCSKECQIADWFSHKEHCASAPSAQNTNVTGIVIACNKDRVHNPIFQSTVIEPTHQIHSLGIECPLFNQVGFPIVMYRHIRQNSLTMHRDPGLDNQIATYLMIEPTNGFATPE</sequence>
<evidence type="ECO:0000313" key="6">
    <source>
        <dbReference type="EMBL" id="EGO20264.1"/>
    </source>
</evidence>
<dbReference type="Pfam" id="PF01753">
    <property type="entry name" value="zf-MYND"/>
    <property type="match status" value="1"/>
</dbReference>
<dbReference type="HOGENOM" id="CLU_1836358_0_0_1"/>
<dbReference type="InterPro" id="IPR002893">
    <property type="entry name" value="Znf_MYND"/>
</dbReference>
<feature type="domain" description="MYND-type" evidence="5">
    <location>
        <begin position="6"/>
        <end position="45"/>
    </location>
</feature>
<evidence type="ECO:0000256" key="4">
    <source>
        <dbReference type="PROSITE-ProRule" id="PRU00134"/>
    </source>
</evidence>
<dbReference type="OrthoDB" id="2212237at2759"/>
<dbReference type="GO" id="GO:0008270">
    <property type="term" value="F:zinc ion binding"/>
    <property type="evidence" value="ECO:0007669"/>
    <property type="project" value="UniProtKB-KW"/>
</dbReference>
<evidence type="ECO:0000256" key="1">
    <source>
        <dbReference type="ARBA" id="ARBA00022723"/>
    </source>
</evidence>
<dbReference type="KEGG" id="sla:SERLADRAFT_477674"/>
<keyword evidence="1" id="KW-0479">Metal-binding</keyword>
<dbReference type="AlphaFoldDB" id="F8P9D5"/>
<dbReference type="SUPFAM" id="SSF144232">
    <property type="entry name" value="HIT/MYND zinc finger-like"/>
    <property type="match status" value="1"/>
</dbReference>
<dbReference type="PROSITE" id="PS50865">
    <property type="entry name" value="ZF_MYND_2"/>
    <property type="match status" value="1"/>
</dbReference>
<dbReference type="EMBL" id="GL945441">
    <property type="protein sequence ID" value="EGO20264.1"/>
    <property type="molecule type" value="Genomic_DNA"/>
</dbReference>
<proteinExistence type="predicted"/>
<gene>
    <name evidence="6" type="ORF">SERLADRAFT_477674</name>
</gene>
<evidence type="ECO:0000259" key="5">
    <source>
        <dbReference type="PROSITE" id="PS50865"/>
    </source>
</evidence>
<protein>
    <recommendedName>
        <fullName evidence="5">MYND-type domain-containing protein</fullName>
    </recommendedName>
</protein>
<dbReference type="Gene3D" id="6.10.140.2220">
    <property type="match status" value="1"/>
</dbReference>
<dbReference type="RefSeq" id="XP_007323009.1">
    <property type="nucleotide sequence ID" value="XM_007322947.1"/>
</dbReference>
<evidence type="ECO:0000256" key="2">
    <source>
        <dbReference type="ARBA" id="ARBA00022771"/>
    </source>
</evidence>
<dbReference type="PROSITE" id="PS01360">
    <property type="entry name" value="ZF_MYND_1"/>
    <property type="match status" value="1"/>
</dbReference>